<evidence type="ECO:0000313" key="3">
    <source>
        <dbReference type="Proteomes" id="UP000664654"/>
    </source>
</evidence>
<accession>A0A939IS19</accession>
<feature type="signal peptide" evidence="1">
    <location>
        <begin position="1"/>
        <end position="24"/>
    </location>
</feature>
<feature type="chain" id="PRO_5037404553" evidence="1">
    <location>
        <begin position="25"/>
        <end position="405"/>
    </location>
</feature>
<sequence length="405" mass="45084">MRKWINKVLRGLSASILLASQADAQSVEERLLSEYQQQNHLSSAYYLARLNHARGDEAQALRWLKLLVGENWQAGINPADFPNPSPAVLDNLGRLRKLMKESVGSSQNHIVIPVADLYPESLAYLEEQRALVIGSLKDGRLLNLSATTLSDLNLERADWGISLGIKYDRQENLLWVVHHQAQQGMSMLTALTTEGTVRWQHSWPAVQVGQFNDLCLLDHSVFLTDSTGHQVFKMDKFKPDLVALVKPGELLAPNGIACDQARQRIFIADAIGLYQLTLNTNHRIAAVTAPKQTPVGGIDGLYYWQGELIGVQNSLGSNKVVVLNFITQKAVEVQYYDTEDPDLRVPTTGFIAHQCFYYIQNSSMDATPVAQEQKAVNEPIIAALPLVRDHVCPSLIDPGLAWMTR</sequence>
<evidence type="ECO:0000256" key="1">
    <source>
        <dbReference type="SAM" id="SignalP"/>
    </source>
</evidence>
<proteinExistence type="predicted"/>
<dbReference type="AlphaFoldDB" id="A0A939IS19"/>
<evidence type="ECO:0000313" key="2">
    <source>
        <dbReference type="EMBL" id="MBN7826709.1"/>
    </source>
</evidence>
<dbReference type="Proteomes" id="UP000664654">
    <property type="component" value="Unassembled WGS sequence"/>
</dbReference>
<reference evidence="2" key="1">
    <citation type="submission" date="2021-03" db="EMBL/GenBank/DDBJ databases">
        <title>novel species isolated from a fishpond in China.</title>
        <authorList>
            <person name="Lu H."/>
            <person name="Cai Z."/>
        </authorList>
    </citation>
    <scope>NUCLEOTIDE SEQUENCE</scope>
    <source>
        <strain evidence="2">JCM 30855</strain>
    </source>
</reference>
<keyword evidence="3" id="KW-1185">Reference proteome</keyword>
<protein>
    <submittedName>
        <fullName evidence="2">Uncharacterized protein</fullName>
    </submittedName>
</protein>
<dbReference type="Gene3D" id="2.120.10.30">
    <property type="entry name" value="TolB, C-terminal domain"/>
    <property type="match status" value="1"/>
</dbReference>
<dbReference type="RefSeq" id="WP_206574822.1">
    <property type="nucleotide sequence ID" value="NZ_JAFKCV010000010.1"/>
</dbReference>
<comment type="caution">
    <text evidence="2">The sequence shown here is derived from an EMBL/GenBank/DDBJ whole genome shotgun (WGS) entry which is preliminary data.</text>
</comment>
<dbReference type="InterPro" id="IPR011042">
    <property type="entry name" value="6-blade_b-propeller_TolB-like"/>
</dbReference>
<gene>
    <name evidence="2" type="ORF">J0A66_15845</name>
</gene>
<name>A0A939IS19_9ALTE</name>
<dbReference type="EMBL" id="JAFKCV010000010">
    <property type="protein sequence ID" value="MBN7826709.1"/>
    <property type="molecule type" value="Genomic_DNA"/>
</dbReference>
<keyword evidence="1" id="KW-0732">Signal</keyword>
<dbReference type="SUPFAM" id="SSF63829">
    <property type="entry name" value="Calcium-dependent phosphotriesterase"/>
    <property type="match status" value="1"/>
</dbReference>
<organism evidence="2 3">
    <name type="scientific">Bowmanella dokdonensis</name>
    <dbReference type="NCBI Taxonomy" id="751969"/>
    <lineage>
        <taxon>Bacteria</taxon>
        <taxon>Pseudomonadati</taxon>
        <taxon>Pseudomonadota</taxon>
        <taxon>Gammaproteobacteria</taxon>
        <taxon>Alteromonadales</taxon>
        <taxon>Alteromonadaceae</taxon>
        <taxon>Bowmanella</taxon>
    </lineage>
</organism>